<feature type="region of interest" description="Disordered" evidence="2">
    <location>
        <begin position="113"/>
        <end position="135"/>
    </location>
</feature>
<comment type="caution">
    <text evidence="3">The sequence shown here is derived from an EMBL/GenBank/DDBJ whole genome shotgun (WGS) entry which is preliminary data.</text>
</comment>
<keyword evidence="4" id="KW-1185">Reference proteome</keyword>
<dbReference type="Proteomes" id="UP000703661">
    <property type="component" value="Unassembled WGS sequence"/>
</dbReference>
<gene>
    <name evidence="3" type="ORF">BGZ80_003417</name>
</gene>
<accession>A0A9P6T2U8</accession>
<dbReference type="PANTHER" id="PTHR28064">
    <property type="entry name" value="INNER KINETOCHORE SUBUNIT NKP2"/>
    <property type="match status" value="1"/>
</dbReference>
<sequence length="236" mass="27567">MSWFANRGKEMNFSQDKEERPASRTRIATQTQHSSTPRPLAMKEKDLLSTFLVGNELHDVVTFNQFTQFFPHTYRSHPEVKDLYRVYQNARHQARTKVKRNIDIEVRRNPFHLDQQGSRHIAEEEASTDDDQIESRRDDALEIDIEDVDKHLTLDQAIQELLQAENIYKREIDKLEKECQEFAQEFQSLDRDMDSIQVTEGSQNVVDAESLITELQDLIKLCSSIMDPASMESHLD</sequence>
<evidence type="ECO:0000313" key="4">
    <source>
        <dbReference type="Proteomes" id="UP000703661"/>
    </source>
</evidence>
<proteinExistence type="predicted"/>
<evidence type="ECO:0000256" key="1">
    <source>
        <dbReference type="SAM" id="Coils"/>
    </source>
</evidence>
<dbReference type="GO" id="GO:0007059">
    <property type="term" value="P:chromosome segregation"/>
    <property type="evidence" value="ECO:0007669"/>
    <property type="project" value="TreeGrafter"/>
</dbReference>
<reference evidence="3" key="1">
    <citation type="journal article" date="2020" name="Fungal Divers.">
        <title>Resolving the Mortierellaceae phylogeny through synthesis of multi-gene phylogenetics and phylogenomics.</title>
        <authorList>
            <person name="Vandepol N."/>
            <person name="Liber J."/>
            <person name="Desiro A."/>
            <person name="Na H."/>
            <person name="Kennedy M."/>
            <person name="Barry K."/>
            <person name="Grigoriev I.V."/>
            <person name="Miller A.N."/>
            <person name="O'Donnell K."/>
            <person name="Stajich J.E."/>
            <person name="Bonito G."/>
        </authorList>
    </citation>
    <scope>NUCLEOTIDE SEQUENCE</scope>
    <source>
        <strain evidence="3">NRRL 2769</strain>
    </source>
</reference>
<evidence type="ECO:0000256" key="2">
    <source>
        <dbReference type="SAM" id="MobiDB-lite"/>
    </source>
</evidence>
<dbReference type="InterPro" id="IPR018565">
    <property type="entry name" value="Nkp2/Cnl2"/>
</dbReference>
<feature type="compositionally biased region" description="Polar residues" evidence="2">
    <location>
        <begin position="26"/>
        <end position="37"/>
    </location>
</feature>
<dbReference type="GO" id="GO:0031511">
    <property type="term" value="C:Mis6-Sim4 complex"/>
    <property type="evidence" value="ECO:0007669"/>
    <property type="project" value="TreeGrafter"/>
</dbReference>
<evidence type="ECO:0000313" key="3">
    <source>
        <dbReference type="EMBL" id="KAG0020885.1"/>
    </source>
</evidence>
<feature type="compositionally biased region" description="Basic and acidic residues" evidence="2">
    <location>
        <begin position="7"/>
        <end position="22"/>
    </location>
</feature>
<name>A0A9P6T2U8_9FUNG</name>
<dbReference type="PANTHER" id="PTHR28064:SF1">
    <property type="entry name" value="INNER KINETOCHORE SUBUNIT NKP2"/>
    <property type="match status" value="1"/>
</dbReference>
<dbReference type="AlphaFoldDB" id="A0A9P6T2U8"/>
<dbReference type="EMBL" id="JAAAID010000190">
    <property type="protein sequence ID" value="KAG0020885.1"/>
    <property type="molecule type" value="Genomic_DNA"/>
</dbReference>
<feature type="region of interest" description="Disordered" evidence="2">
    <location>
        <begin position="1"/>
        <end position="38"/>
    </location>
</feature>
<protein>
    <submittedName>
        <fullName evidence="3">Uncharacterized protein</fullName>
    </submittedName>
</protein>
<keyword evidence="1" id="KW-0175">Coiled coil</keyword>
<organism evidence="3 4">
    <name type="scientific">Entomortierella chlamydospora</name>
    <dbReference type="NCBI Taxonomy" id="101097"/>
    <lineage>
        <taxon>Eukaryota</taxon>
        <taxon>Fungi</taxon>
        <taxon>Fungi incertae sedis</taxon>
        <taxon>Mucoromycota</taxon>
        <taxon>Mortierellomycotina</taxon>
        <taxon>Mortierellomycetes</taxon>
        <taxon>Mortierellales</taxon>
        <taxon>Mortierellaceae</taxon>
        <taxon>Entomortierella</taxon>
    </lineage>
</organism>
<dbReference type="Pfam" id="PF09447">
    <property type="entry name" value="Cnl2_NKP2"/>
    <property type="match status" value="1"/>
</dbReference>
<feature type="coiled-coil region" evidence="1">
    <location>
        <begin position="154"/>
        <end position="192"/>
    </location>
</feature>